<dbReference type="InterPro" id="IPR023346">
    <property type="entry name" value="Lysozyme-like_dom_sf"/>
</dbReference>
<dbReference type="InterPro" id="IPR036779">
    <property type="entry name" value="LysM_dom_sf"/>
</dbReference>
<keyword evidence="3" id="KW-0732">Signal</keyword>
<proteinExistence type="inferred from homology"/>
<organism evidence="5 6">
    <name type="scientific">Actinacidiphila guanduensis</name>
    <dbReference type="NCBI Taxonomy" id="310781"/>
    <lineage>
        <taxon>Bacteria</taxon>
        <taxon>Bacillati</taxon>
        <taxon>Actinomycetota</taxon>
        <taxon>Actinomycetes</taxon>
        <taxon>Kitasatosporales</taxon>
        <taxon>Streptomycetaceae</taxon>
        <taxon>Actinacidiphila</taxon>
    </lineage>
</organism>
<accession>A0A1H0RAU2</accession>
<dbReference type="RefSeq" id="WP_322987217.1">
    <property type="nucleotide sequence ID" value="NZ_FNIE01000021.1"/>
</dbReference>
<dbReference type="Gene3D" id="3.10.350.10">
    <property type="entry name" value="LysM domain"/>
    <property type="match status" value="1"/>
</dbReference>
<dbReference type="InterPro" id="IPR010618">
    <property type="entry name" value="RPF"/>
</dbReference>
<dbReference type="GO" id="GO:0016787">
    <property type="term" value="F:hydrolase activity"/>
    <property type="evidence" value="ECO:0007669"/>
    <property type="project" value="UniProtKB-KW"/>
</dbReference>
<dbReference type="SUPFAM" id="SSF53955">
    <property type="entry name" value="Lysozyme-like"/>
    <property type="match status" value="1"/>
</dbReference>
<keyword evidence="2" id="KW-0378">Hydrolase</keyword>
<dbReference type="CDD" id="cd00118">
    <property type="entry name" value="LysM"/>
    <property type="match status" value="1"/>
</dbReference>
<dbReference type="SMART" id="SM00257">
    <property type="entry name" value="LysM"/>
    <property type="match status" value="1"/>
</dbReference>
<sequence>MRNNRQIHSARRTAPARGTRAAAVVAALGTFALLPLVTQPAAAATAPRSAPSAGRYTAAPDRTAPAVTVFSAPRGADSADPDDFVRQRSIWDDLAMCESSGNWHINTGNGFYGGLQFWQPTWDLFGGRAYAPRADLAEPQQQIDVAEAVLRAQGWDAWPVCSRKVGRKGFEHIVHTVHPGESLASIAEDYDVAGGWEKLYEINKDQIGSDPDVLEAGAVLTVN</sequence>
<keyword evidence="6" id="KW-1185">Reference proteome</keyword>
<gene>
    <name evidence="5" type="ORF">SAMN05216259_12161</name>
</gene>
<dbReference type="EMBL" id="FNIE01000021">
    <property type="protein sequence ID" value="SDP26510.1"/>
    <property type="molecule type" value="Genomic_DNA"/>
</dbReference>
<comment type="similarity">
    <text evidence="1">Belongs to the transglycosylase family. Rpf subfamily.</text>
</comment>
<name>A0A1H0RAU2_9ACTN</name>
<dbReference type="STRING" id="310781.SAMN05216259_12161"/>
<feature type="chain" id="PRO_5011621388" evidence="3">
    <location>
        <begin position="44"/>
        <end position="223"/>
    </location>
</feature>
<dbReference type="Pfam" id="PF06737">
    <property type="entry name" value="Transglycosylas"/>
    <property type="match status" value="1"/>
</dbReference>
<dbReference type="Proteomes" id="UP000199341">
    <property type="component" value="Unassembled WGS sequence"/>
</dbReference>
<dbReference type="PROSITE" id="PS51782">
    <property type="entry name" value="LYSM"/>
    <property type="match status" value="1"/>
</dbReference>
<dbReference type="Pfam" id="PF01476">
    <property type="entry name" value="LysM"/>
    <property type="match status" value="1"/>
</dbReference>
<dbReference type="AlphaFoldDB" id="A0A1H0RAU2"/>
<dbReference type="InterPro" id="IPR018392">
    <property type="entry name" value="LysM"/>
</dbReference>
<evidence type="ECO:0000259" key="4">
    <source>
        <dbReference type="PROSITE" id="PS51782"/>
    </source>
</evidence>
<feature type="domain" description="LysM" evidence="4">
    <location>
        <begin position="173"/>
        <end position="222"/>
    </location>
</feature>
<feature type="signal peptide" evidence="3">
    <location>
        <begin position="1"/>
        <end position="43"/>
    </location>
</feature>
<dbReference type="CDD" id="cd13925">
    <property type="entry name" value="RPF"/>
    <property type="match status" value="1"/>
</dbReference>
<evidence type="ECO:0000256" key="2">
    <source>
        <dbReference type="ARBA" id="ARBA00022801"/>
    </source>
</evidence>
<evidence type="ECO:0000313" key="5">
    <source>
        <dbReference type="EMBL" id="SDP26510.1"/>
    </source>
</evidence>
<evidence type="ECO:0000256" key="3">
    <source>
        <dbReference type="SAM" id="SignalP"/>
    </source>
</evidence>
<reference evidence="5 6" key="1">
    <citation type="submission" date="2016-10" db="EMBL/GenBank/DDBJ databases">
        <authorList>
            <person name="de Groot N.N."/>
        </authorList>
    </citation>
    <scope>NUCLEOTIDE SEQUENCE [LARGE SCALE GENOMIC DNA]</scope>
    <source>
        <strain evidence="5 6">CGMCC 4.2022</strain>
    </source>
</reference>
<evidence type="ECO:0000313" key="6">
    <source>
        <dbReference type="Proteomes" id="UP000199341"/>
    </source>
</evidence>
<dbReference type="SUPFAM" id="SSF54106">
    <property type="entry name" value="LysM domain"/>
    <property type="match status" value="1"/>
</dbReference>
<dbReference type="Gene3D" id="1.10.530.10">
    <property type="match status" value="1"/>
</dbReference>
<protein>
    <submittedName>
        <fullName evidence="5">Transglycosylase-like domain-containing protein</fullName>
    </submittedName>
</protein>
<evidence type="ECO:0000256" key="1">
    <source>
        <dbReference type="ARBA" id="ARBA00010830"/>
    </source>
</evidence>